<dbReference type="Proteomes" id="UP000246464">
    <property type="component" value="Chromosome 10"/>
</dbReference>
<dbReference type="EMBL" id="CP026252">
    <property type="protein sequence ID" value="AWP08145.1"/>
    <property type="molecule type" value="Genomic_DNA"/>
</dbReference>
<accession>A0A2U9BV72</accession>
<evidence type="ECO:0000313" key="2">
    <source>
        <dbReference type="Proteomes" id="UP000246464"/>
    </source>
</evidence>
<organism evidence="1 2">
    <name type="scientific">Scophthalmus maximus</name>
    <name type="common">Turbot</name>
    <name type="synonym">Psetta maxima</name>
    <dbReference type="NCBI Taxonomy" id="52904"/>
    <lineage>
        <taxon>Eukaryota</taxon>
        <taxon>Metazoa</taxon>
        <taxon>Chordata</taxon>
        <taxon>Craniata</taxon>
        <taxon>Vertebrata</taxon>
        <taxon>Euteleostomi</taxon>
        <taxon>Actinopterygii</taxon>
        <taxon>Neopterygii</taxon>
        <taxon>Teleostei</taxon>
        <taxon>Neoteleostei</taxon>
        <taxon>Acanthomorphata</taxon>
        <taxon>Carangaria</taxon>
        <taxon>Pleuronectiformes</taxon>
        <taxon>Pleuronectoidei</taxon>
        <taxon>Scophthalmidae</taxon>
        <taxon>Scophthalmus</taxon>
    </lineage>
</organism>
<keyword evidence="2" id="KW-1185">Reference proteome</keyword>
<sequence length="50" mass="5582">MRVIFILNAGFVAAFSPRRRESPMLAAFGMSDHVNQSELTADRARQSAEE</sequence>
<name>A0A2U9BV72_SCOMX</name>
<protein>
    <submittedName>
        <fullName evidence="1">Uncharacterized protein</fullName>
    </submittedName>
</protein>
<proteinExistence type="predicted"/>
<reference evidence="1 2" key="1">
    <citation type="submission" date="2017-12" db="EMBL/GenBank/DDBJ databases">
        <title>Integrating genomic resources of turbot (Scophthalmus maximus) in depth evaluation of genetic and physical mapping variation across individuals.</title>
        <authorList>
            <person name="Martinez P."/>
        </authorList>
    </citation>
    <scope>NUCLEOTIDE SEQUENCE [LARGE SCALE GENOMIC DNA]</scope>
</reference>
<evidence type="ECO:0000313" key="1">
    <source>
        <dbReference type="EMBL" id="AWP08145.1"/>
    </source>
</evidence>
<gene>
    <name evidence="1" type="ORF">SMAX5B_021263</name>
</gene>
<dbReference type="AlphaFoldDB" id="A0A2U9BV72"/>